<proteinExistence type="predicted"/>
<protein>
    <submittedName>
        <fullName evidence="7">DUF1049 domain-containing protein</fullName>
    </submittedName>
</protein>
<reference evidence="7 8" key="1">
    <citation type="submission" date="2020-08" db="EMBL/GenBank/DDBJ databases">
        <title>Genome sequence of Thermomonas brevis KACC 16975T.</title>
        <authorList>
            <person name="Hyun D.-W."/>
            <person name="Bae J.-W."/>
        </authorList>
    </citation>
    <scope>NUCLEOTIDE SEQUENCE [LARGE SCALE GENOMIC DNA]</scope>
    <source>
        <strain evidence="7 8">KACC 16975</strain>
    </source>
</reference>
<feature type="transmembrane region" description="Helical" evidence="5">
    <location>
        <begin position="41"/>
        <end position="66"/>
    </location>
</feature>
<feature type="domain" description="Lipopolysaccharide assembly protein A" evidence="6">
    <location>
        <begin position="23"/>
        <end position="79"/>
    </location>
</feature>
<keyword evidence="8" id="KW-1185">Reference proteome</keyword>
<dbReference type="Proteomes" id="UP000515977">
    <property type="component" value="Chromosome"/>
</dbReference>
<evidence type="ECO:0000259" key="6">
    <source>
        <dbReference type="Pfam" id="PF06305"/>
    </source>
</evidence>
<evidence type="ECO:0000256" key="3">
    <source>
        <dbReference type="ARBA" id="ARBA00022989"/>
    </source>
</evidence>
<name>A0A7G9QU20_9GAMM</name>
<dbReference type="KEGG" id="tbv:H9L17_01305"/>
<keyword evidence="3 5" id="KW-1133">Transmembrane helix</keyword>
<dbReference type="GO" id="GO:0005886">
    <property type="term" value="C:plasma membrane"/>
    <property type="evidence" value="ECO:0007669"/>
    <property type="project" value="InterPro"/>
</dbReference>
<gene>
    <name evidence="7" type="ORF">H9L17_01305</name>
</gene>
<evidence type="ECO:0000256" key="4">
    <source>
        <dbReference type="ARBA" id="ARBA00023136"/>
    </source>
</evidence>
<keyword evidence="4 5" id="KW-0472">Membrane</keyword>
<evidence type="ECO:0000256" key="1">
    <source>
        <dbReference type="ARBA" id="ARBA00022475"/>
    </source>
</evidence>
<dbReference type="InterPro" id="IPR010445">
    <property type="entry name" value="LapA_dom"/>
</dbReference>
<keyword evidence="1" id="KW-1003">Cell membrane</keyword>
<dbReference type="EMBL" id="CP060711">
    <property type="protein sequence ID" value="QNN46845.1"/>
    <property type="molecule type" value="Genomic_DNA"/>
</dbReference>
<keyword evidence="2 5" id="KW-0812">Transmembrane</keyword>
<evidence type="ECO:0000256" key="2">
    <source>
        <dbReference type="ARBA" id="ARBA00022692"/>
    </source>
</evidence>
<evidence type="ECO:0000313" key="7">
    <source>
        <dbReference type="EMBL" id="QNN46845.1"/>
    </source>
</evidence>
<evidence type="ECO:0000313" key="8">
    <source>
        <dbReference type="Proteomes" id="UP000515977"/>
    </source>
</evidence>
<dbReference type="RefSeq" id="WP_187570594.1">
    <property type="nucleotide sequence ID" value="NZ_CP060711.1"/>
</dbReference>
<sequence length="88" mass="9078">MVRLIRLLAAFACLLLGGIVGALNTRPVVLDLGFAALHTSLGLAVLVALLVGVLVGGLLIAVSVVAPLRRRLRRAEAAMRPSGAVTKD</sequence>
<organism evidence="7 8">
    <name type="scientific">Thermomonas brevis</name>
    <dbReference type="NCBI Taxonomy" id="215691"/>
    <lineage>
        <taxon>Bacteria</taxon>
        <taxon>Pseudomonadati</taxon>
        <taxon>Pseudomonadota</taxon>
        <taxon>Gammaproteobacteria</taxon>
        <taxon>Lysobacterales</taxon>
        <taxon>Lysobacteraceae</taxon>
        <taxon>Thermomonas</taxon>
    </lineage>
</organism>
<dbReference type="Pfam" id="PF06305">
    <property type="entry name" value="LapA_dom"/>
    <property type="match status" value="1"/>
</dbReference>
<dbReference type="AlphaFoldDB" id="A0A7G9QU20"/>
<evidence type="ECO:0000256" key="5">
    <source>
        <dbReference type="SAM" id="Phobius"/>
    </source>
</evidence>
<accession>A0A7G9QU20</accession>